<comment type="caution">
    <text evidence="3">The sequence shown here is derived from an EMBL/GenBank/DDBJ whole genome shotgun (WGS) entry which is preliminary data.</text>
</comment>
<comment type="similarity">
    <text evidence="1">Belongs to the SRR1 family.</text>
</comment>
<accession>A0A835TEG7</accession>
<gene>
    <name evidence="3" type="ORF">SADUNF_Sadunf03G0153200</name>
</gene>
<name>A0A835TEG7_9ROSI</name>
<reference evidence="3 4" key="1">
    <citation type="submission" date="2020-10" db="EMBL/GenBank/DDBJ databases">
        <title>Plant Genome Project.</title>
        <authorList>
            <person name="Zhang R.-G."/>
        </authorList>
    </citation>
    <scope>NUCLEOTIDE SEQUENCE [LARGE SCALE GENOMIC DNA]</scope>
    <source>
        <strain evidence="3">FAFU-HL-1</strain>
        <tissue evidence="3">Leaf</tissue>
    </source>
</reference>
<proteinExistence type="inferred from homology"/>
<dbReference type="InterPro" id="IPR012942">
    <property type="entry name" value="SRR1-like"/>
</dbReference>
<feature type="domain" description="SRR1-like" evidence="2">
    <location>
        <begin position="138"/>
        <end position="298"/>
    </location>
</feature>
<evidence type="ECO:0000259" key="2">
    <source>
        <dbReference type="Pfam" id="PF07985"/>
    </source>
</evidence>
<dbReference type="PANTHER" id="PTHR28626">
    <property type="entry name" value="SRR1-LIKE PROTEIN"/>
    <property type="match status" value="1"/>
</dbReference>
<dbReference type="GO" id="GO:0005634">
    <property type="term" value="C:nucleus"/>
    <property type="evidence" value="ECO:0007669"/>
    <property type="project" value="TreeGrafter"/>
</dbReference>
<dbReference type="GO" id="GO:0005737">
    <property type="term" value="C:cytoplasm"/>
    <property type="evidence" value="ECO:0007669"/>
    <property type="project" value="TreeGrafter"/>
</dbReference>
<dbReference type="EMBL" id="JADGMS010000003">
    <property type="protein sequence ID" value="KAF9686386.1"/>
    <property type="molecule type" value="Genomic_DNA"/>
</dbReference>
<dbReference type="Pfam" id="PF07985">
    <property type="entry name" value="SRR1"/>
    <property type="match status" value="1"/>
</dbReference>
<dbReference type="InterPro" id="IPR040044">
    <property type="entry name" value="SRR1L"/>
</dbReference>
<evidence type="ECO:0000313" key="3">
    <source>
        <dbReference type="EMBL" id="KAF9686386.1"/>
    </source>
</evidence>
<protein>
    <recommendedName>
        <fullName evidence="2">SRR1-like domain-containing protein</fullName>
    </recommendedName>
</protein>
<sequence>MLKIDSSAMEQECFWYRLTYIEVVFVCKGKASYCSVMAASAKQALEKHSENENWTVVMPRRGKKRIHSRRHNTPEAEQQPWIPTELESDPEREAKLKQKMEFCIKKVENSRFYQNFLEQVENPEILDSFQRVLGFELKMPMVIYGIGSIESYETPRFQLSLAILMKRKFDWIGDIEIFDPILSATESRVLEFLGCSVLSVNEQGRRRATKPTLFYMPHCEAGLYNNLLQVNWELELLNHIVLFGNSFEMYEFFSEIKNSIAVESTRHILAARKFADEYVIKTASDDYFAAFHDSSWHFFSPALDTELLLVKK</sequence>
<dbReference type="OrthoDB" id="551431at2759"/>
<evidence type="ECO:0000313" key="4">
    <source>
        <dbReference type="Proteomes" id="UP000657918"/>
    </source>
</evidence>
<organism evidence="3 4">
    <name type="scientific">Salix dunnii</name>
    <dbReference type="NCBI Taxonomy" id="1413687"/>
    <lineage>
        <taxon>Eukaryota</taxon>
        <taxon>Viridiplantae</taxon>
        <taxon>Streptophyta</taxon>
        <taxon>Embryophyta</taxon>
        <taxon>Tracheophyta</taxon>
        <taxon>Spermatophyta</taxon>
        <taxon>Magnoliopsida</taxon>
        <taxon>eudicotyledons</taxon>
        <taxon>Gunneridae</taxon>
        <taxon>Pentapetalae</taxon>
        <taxon>rosids</taxon>
        <taxon>fabids</taxon>
        <taxon>Malpighiales</taxon>
        <taxon>Salicaceae</taxon>
        <taxon>Saliceae</taxon>
        <taxon>Salix</taxon>
    </lineage>
</organism>
<dbReference type="AlphaFoldDB" id="A0A835TEG7"/>
<keyword evidence="4" id="KW-1185">Reference proteome</keyword>
<evidence type="ECO:0000256" key="1">
    <source>
        <dbReference type="ARBA" id="ARBA00009856"/>
    </source>
</evidence>
<dbReference type="PANTHER" id="PTHR28626:SF3">
    <property type="entry name" value="SRR1-LIKE PROTEIN"/>
    <property type="match status" value="1"/>
</dbReference>
<dbReference type="Proteomes" id="UP000657918">
    <property type="component" value="Unassembled WGS sequence"/>
</dbReference>